<evidence type="ECO:0000256" key="1">
    <source>
        <dbReference type="SAM" id="SignalP"/>
    </source>
</evidence>
<protein>
    <recommendedName>
        <fullName evidence="2">MD-2-related lipid-recognition domain-containing protein</fullName>
    </recommendedName>
</protein>
<reference evidence="4" key="1">
    <citation type="journal article" date="2015" name="Proc. Natl. Acad. Sci. U.S.A.">
        <title>Genome sequence of the Asian Tiger mosquito, Aedes albopictus, reveals insights into its biology, genetics, and evolution.</title>
        <authorList>
            <person name="Chen X.G."/>
            <person name="Jiang X."/>
            <person name="Gu J."/>
            <person name="Xu M."/>
            <person name="Wu Y."/>
            <person name="Deng Y."/>
            <person name="Zhang C."/>
            <person name="Bonizzoni M."/>
            <person name="Dermauw W."/>
            <person name="Vontas J."/>
            <person name="Armbruster P."/>
            <person name="Huang X."/>
            <person name="Yang Y."/>
            <person name="Zhang H."/>
            <person name="He W."/>
            <person name="Peng H."/>
            <person name="Liu Y."/>
            <person name="Wu K."/>
            <person name="Chen J."/>
            <person name="Lirakis M."/>
            <person name="Topalis P."/>
            <person name="Van Leeuwen T."/>
            <person name="Hall A.B."/>
            <person name="Jiang X."/>
            <person name="Thorpe C."/>
            <person name="Mueller R.L."/>
            <person name="Sun C."/>
            <person name="Waterhouse R.M."/>
            <person name="Yan G."/>
            <person name="Tu Z.J."/>
            <person name="Fang X."/>
            <person name="James A.A."/>
        </authorList>
    </citation>
    <scope>NUCLEOTIDE SEQUENCE [LARGE SCALE GENOMIC DNA]</scope>
    <source>
        <strain evidence="4">Foshan</strain>
    </source>
</reference>
<evidence type="ECO:0000313" key="3">
    <source>
        <dbReference type="EnsemblMetazoa" id="AALFPA23_000517.P293"/>
    </source>
</evidence>
<dbReference type="InterPro" id="IPR003172">
    <property type="entry name" value="ML_dom"/>
</dbReference>
<dbReference type="Proteomes" id="UP000069940">
    <property type="component" value="Unassembled WGS sequence"/>
</dbReference>
<keyword evidence="1" id="KW-0732">Signal</keyword>
<feature type="domain" description="MD-2-related lipid-recognition" evidence="2">
    <location>
        <begin position="23"/>
        <end position="152"/>
    </location>
</feature>
<dbReference type="GeneID" id="134287968"/>
<organism evidence="3 4">
    <name type="scientific">Aedes albopictus</name>
    <name type="common">Asian tiger mosquito</name>
    <name type="synonym">Stegomyia albopicta</name>
    <dbReference type="NCBI Taxonomy" id="7160"/>
    <lineage>
        <taxon>Eukaryota</taxon>
        <taxon>Metazoa</taxon>
        <taxon>Ecdysozoa</taxon>
        <taxon>Arthropoda</taxon>
        <taxon>Hexapoda</taxon>
        <taxon>Insecta</taxon>
        <taxon>Pterygota</taxon>
        <taxon>Neoptera</taxon>
        <taxon>Endopterygota</taxon>
        <taxon>Diptera</taxon>
        <taxon>Nematocera</taxon>
        <taxon>Culicoidea</taxon>
        <taxon>Culicidae</taxon>
        <taxon>Culicinae</taxon>
        <taxon>Aedini</taxon>
        <taxon>Aedes</taxon>
        <taxon>Stegomyia</taxon>
    </lineage>
</organism>
<dbReference type="RefSeq" id="XP_062707323.1">
    <property type="nucleotide sequence ID" value="XM_062851339.1"/>
</dbReference>
<keyword evidence="4" id="KW-1185">Reference proteome</keyword>
<evidence type="ECO:0000313" key="4">
    <source>
        <dbReference type="Proteomes" id="UP000069940"/>
    </source>
</evidence>
<feature type="signal peptide" evidence="1">
    <location>
        <begin position="1"/>
        <end position="17"/>
    </location>
</feature>
<dbReference type="Pfam" id="PF02221">
    <property type="entry name" value="E1_DerP2_DerF2"/>
    <property type="match status" value="1"/>
</dbReference>
<sequence>MLGLSVILALIPAVVWAVNPAPCTFNSGPIPAEVRVVGCPSTVPQQPCIVPIGSMVDSEIDIVLERPTATLTASLDMFLGNFRIPWSLPEHQQNACPDLMHGASCPLQAGQAVTYNLVTEVSAPFADVTVDMELMLTDDQGLPVFCYRSQATVVQA</sequence>
<dbReference type="Gene3D" id="2.60.40.770">
    <property type="match status" value="1"/>
</dbReference>
<proteinExistence type="predicted"/>
<dbReference type="SUPFAM" id="SSF81296">
    <property type="entry name" value="E set domains"/>
    <property type="match status" value="1"/>
</dbReference>
<name>A0ABM1XKJ1_AEDAL</name>
<accession>A0ABM1XKJ1</accession>
<reference evidence="3" key="2">
    <citation type="submission" date="2025-05" db="UniProtKB">
        <authorList>
            <consortium name="EnsemblMetazoa"/>
        </authorList>
    </citation>
    <scope>IDENTIFICATION</scope>
    <source>
        <strain evidence="3">Foshan</strain>
    </source>
</reference>
<dbReference type="EnsemblMetazoa" id="AALFPA23_000517.R293">
    <property type="protein sequence ID" value="AALFPA23_000517.P293"/>
    <property type="gene ID" value="AALFPA23_000517"/>
</dbReference>
<evidence type="ECO:0000259" key="2">
    <source>
        <dbReference type="Pfam" id="PF02221"/>
    </source>
</evidence>
<dbReference type="InterPro" id="IPR014756">
    <property type="entry name" value="Ig_E-set"/>
</dbReference>
<feature type="chain" id="PRO_5045114373" description="MD-2-related lipid-recognition domain-containing protein" evidence="1">
    <location>
        <begin position="18"/>
        <end position="156"/>
    </location>
</feature>